<dbReference type="PANTHER" id="PTHR43806">
    <property type="entry name" value="PEPTIDASE S8"/>
    <property type="match status" value="1"/>
</dbReference>
<evidence type="ECO:0000256" key="2">
    <source>
        <dbReference type="ARBA" id="ARBA00022670"/>
    </source>
</evidence>
<comment type="caution">
    <text evidence="7">The sequence shown here is derived from an EMBL/GenBank/DDBJ whole genome shotgun (WGS) entry which is preliminary data.</text>
</comment>
<protein>
    <recommendedName>
        <fullName evidence="6">Peptidase S8/S53 domain-containing protein</fullName>
    </recommendedName>
</protein>
<gene>
    <name evidence="7" type="ORF">SSIM_12060</name>
</gene>
<dbReference type="Gene3D" id="3.40.50.200">
    <property type="entry name" value="Peptidase S8/S53 domain"/>
    <property type="match status" value="1"/>
</dbReference>
<keyword evidence="8" id="KW-1185">Reference proteome</keyword>
<dbReference type="InterPro" id="IPR050131">
    <property type="entry name" value="Peptidase_S8_subtilisin-like"/>
</dbReference>
<evidence type="ECO:0000259" key="6">
    <source>
        <dbReference type="Pfam" id="PF00082"/>
    </source>
</evidence>
<dbReference type="SUPFAM" id="SSF52743">
    <property type="entry name" value="Subtilisin-like"/>
    <property type="match status" value="1"/>
</dbReference>
<evidence type="ECO:0000313" key="8">
    <source>
        <dbReference type="Proteomes" id="UP000017131"/>
    </source>
</evidence>
<dbReference type="InterPro" id="IPR000209">
    <property type="entry name" value="Peptidase_S8/S53_dom"/>
</dbReference>
<feature type="active site" description="Charge relay system" evidence="5">
    <location>
        <position position="41"/>
    </location>
</feature>
<evidence type="ECO:0000256" key="3">
    <source>
        <dbReference type="ARBA" id="ARBA00022801"/>
    </source>
</evidence>
<evidence type="ECO:0000256" key="5">
    <source>
        <dbReference type="PROSITE-ProRule" id="PRU01240"/>
    </source>
</evidence>
<evidence type="ECO:0000313" key="7">
    <source>
        <dbReference type="EMBL" id="ERS92465.1"/>
    </source>
</evidence>
<name>A0ABP2YSK1_STASI</name>
<dbReference type="InterPro" id="IPR036852">
    <property type="entry name" value="Peptidase_S8/S53_dom_sf"/>
</dbReference>
<dbReference type="PROSITE" id="PS51892">
    <property type="entry name" value="SUBTILASE"/>
    <property type="match status" value="1"/>
</dbReference>
<dbReference type="Pfam" id="PF00082">
    <property type="entry name" value="Peptidase_S8"/>
    <property type="match status" value="1"/>
</dbReference>
<dbReference type="EMBL" id="AXDY01000014">
    <property type="protein sequence ID" value="ERS92465.1"/>
    <property type="molecule type" value="Genomic_DNA"/>
</dbReference>
<feature type="domain" description="Peptidase S8/S53" evidence="6">
    <location>
        <begin position="33"/>
        <end position="259"/>
    </location>
</feature>
<keyword evidence="2 5" id="KW-0645">Protease</keyword>
<evidence type="ECO:0000256" key="1">
    <source>
        <dbReference type="ARBA" id="ARBA00011073"/>
    </source>
</evidence>
<dbReference type="RefSeq" id="WP_023016177.1">
    <property type="nucleotide sequence ID" value="NZ_AXDY01000014.1"/>
</dbReference>
<evidence type="ECO:0000256" key="4">
    <source>
        <dbReference type="ARBA" id="ARBA00022825"/>
    </source>
</evidence>
<reference evidence="7 8" key="1">
    <citation type="journal article" date="2013" name="Genome Announc.">
        <title>Draft Genome Sequence of Staphylococcus simulans UMC-CNS-990, Isolated from a Case of Chronic Bovine Mastitis.</title>
        <authorList>
            <person name="Calcutt M.J."/>
            <person name="Foecking M.F."/>
            <person name="Hsieh H.Y."/>
            <person name="Perry J."/>
            <person name="Stewart G.C."/>
            <person name="Middleton J.R."/>
        </authorList>
    </citation>
    <scope>NUCLEOTIDE SEQUENCE [LARGE SCALE GENOMIC DNA]</scope>
    <source>
        <strain evidence="7 8">UMC-CNS-990</strain>
    </source>
</reference>
<dbReference type="Proteomes" id="UP000017131">
    <property type="component" value="Unassembled WGS sequence"/>
</dbReference>
<keyword evidence="4 5" id="KW-0720">Serine protease</keyword>
<dbReference type="PANTHER" id="PTHR43806:SF11">
    <property type="entry name" value="CEREVISIN-RELATED"/>
    <property type="match status" value="1"/>
</dbReference>
<accession>A0ABP2YSK1</accession>
<feature type="active site" description="Charge relay system" evidence="5">
    <location>
        <position position="70"/>
    </location>
</feature>
<sequence>MANLINILDEKFDSFNWNYKRVLNSSHRYTCTNKIKIAILDGGVNKKVNFYNKIYSDKIFTDSANYISDHGLQVVGVLDSLIEGAYIFPYVVWTAYEKNPLNLLRSILDATNSGVDVINISLGVYKHKDNKIAIEAFTEVINYAISRNVVIVSSAGNDGLDTSKTNYIHLPSDHPGVISVGSTNRSSAISEYTNYGVNVNMYAPSGSINTYESIDKYILTYSTNETMLSSLSRRYFPNGVVLSGGTSLAVPHVTAAVAKDIDIHGSFDFNRIVHQSKKKCANQYCYREVRLY</sequence>
<feature type="active site" description="Charge relay system" evidence="5">
    <location>
        <position position="247"/>
    </location>
</feature>
<dbReference type="PROSITE" id="PS00138">
    <property type="entry name" value="SUBTILASE_SER"/>
    <property type="match status" value="1"/>
</dbReference>
<keyword evidence="3 5" id="KW-0378">Hydrolase</keyword>
<proteinExistence type="inferred from homology"/>
<dbReference type="InterPro" id="IPR023828">
    <property type="entry name" value="Peptidase_S8_Ser-AS"/>
</dbReference>
<organism evidence="7 8">
    <name type="scientific">Staphylococcus simulans UMC-CNS-990</name>
    <dbReference type="NCBI Taxonomy" id="1405498"/>
    <lineage>
        <taxon>Bacteria</taxon>
        <taxon>Bacillati</taxon>
        <taxon>Bacillota</taxon>
        <taxon>Bacilli</taxon>
        <taxon>Bacillales</taxon>
        <taxon>Staphylococcaceae</taxon>
        <taxon>Staphylococcus</taxon>
    </lineage>
</organism>
<comment type="similarity">
    <text evidence="1 5">Belongs to the peptidase S8 family.</text>
</comment>